<feature type="region of interest" description="Disordered" evidence="1">
    <location>
        <begin position="103"/>
        <end position="190"/>
    </location>
</feature>
<evidence type="ECO:0000313" key="3">
    <source>
        <dbReference type="EMBL" id="KAL1303596.1"/>
    </source>
</evidence>
<feature type="compositionally biased region" description="Polar residues" evidence="1">
    <location>
        <begin position="163"/>
        <end position="176"/>
    </location>
</feature>
<accession>A0ABR3PBR8</accession>
<feature type="compositionally biased region" description="Low complexity" evidence="1">
    <location>
        <begin position="681"/>
        <end position="698"/>
    </location>
</feature>
<feature type="compositionally biased region" description="Polar residues" evidence="1">
    <location>
        <begin position="136"/>
        <end position="155"/>
    </location>
</feature>
<dbReference type="Pfam" id="PF14636">
    <property type="entry name" value="FNIP_N"/>
    <property type="match status" value="1"/>
</dbReference>
<dbReference type="Proteomes" id="UP001562354">
    <property type="component" value="Unassembled WGS sequence"/>
</dbReference>
<feature type="region of interest" description="Disordered" evidence="1">
    <location>
        <begin position="274"/>
        <end position="302"/>
    </location>
</feature>
<feature type="region of interest" description="Disordered" evidence="1">
    <location>
        <begin position="681"/>
        <end position="703"/>
    </location>
</feature>
<feature type="region of interest" description="Disordered" evidence="1">
    <location>
        <begin position="1129"/>
        <end position="1157"/>
    </location>
</feature>
<reference evidence="3 4" key="1">
    <citation type="submission" date="2024-07" db="EMBL/GenBank/DDBJ databases">
        <title>Draft sequence of the Neodothiora populina.</title>
        <authorList>
            <person name="Drown D.D."/>
            <person name="Schuette U.S."/>
            <person name="Buechlein A.B."/>
            <person name="Rusch D.R."/>
            <person name="Winton L.W."/>
            <person name="Adams G.A."/>
        </authorList>
    </citation>
    <scope>NUCLEOTIDE SEQUENCE [LARGE SCALE GENOMIC DNA]</scope>
    <source>
        <strain evidence="3 4">CPC 39397</strain>
    </source>
</reference>
<comment type="caution">
    <text evidence="3">The sequence shown here is derived from an EMBL/GenBank/DDBJ whole genome shotgun (WGS) entry which is preliminary data.</text>
</comment>
<feature type="region of interest" description="Disordered" evidence="1">
    <location>
        <begin position="608"/>
        <end position="639"/>
    </location>
</feature>
<evidence type="ECO:0000259" key="2">
    <source>
        <dbReference type="Pfam" id="PF14636"/>
    </source>
</evidence>
<dbReference type="GeneID" id="95980660"/>
<protein>
    <recommendedName>
        <fullName evidence="2">Folliculin-interacting protein N-terminal domain-containing protein</fullName>
    </recommendedName>
</protein>
<dbReference type="EMBL" id="JBFMKM010000010">
    <property type="protein sequence ID" value="KAL1303596.1"/>
    <property type="molecule type" value="Genomic_DNA"/>
</dbReference>
<feature type="compositionally biased region" description="Basic and acidic residues" evidence="1">
    <location>
        <begin position="284"/>
        <end position="294"/>
    </location>
</feature>
<feature type="domain" description="Folliculin-interacting protein N-terminal" evidence="2">
    <location>
        <begin position="74"/>
        <end position="238"/>
    </location>
</feature>
<dbReference type="RefSeq" id="XP_069199871.1">
    <property type="nucleotide sequence ID" value="XM_069346994.1"/>
</dbReference>
<keyword evidence="4" id="KW-1185">Reference proteome</keyword>
<feature type="compositionally biased region" description="Polar residues" evidence="1">
    <location>
        <begin position="1129"/>
        <end position="1140"/>
    </location>
</feature>
<feature type="compositionally biased region" description="Polar residues" evidence="1">
    <location>
        <begin position="103"/>
        <end position="129"/>
    </location>
</feature>
<feature type="region of interest" description="Disordered" evidence="1">
    <location>
        <begin position="1031"/>
        <end position="1086"/>
    </location>
</feature>
<gene>
    <name evidence="3" type="ORF">AAFC00_006961</name>
</gene>
<sequence>MNALSRSSFTLREQEKMSGSPLLFRNVALLYPWKDVLERIRRHGNEDTTLPLSIPPMFDEDEDRDSPFAAGERIRVIIAQDDTGVSLNRLLFDSDAQFQRSAQDSVRASISTSPASQNNKPRGTASTPANRFRGISAQSEISHSNGSDTTLSPVRTQKGHHATMSQVSSSQESIFGQRSGALRRPSHNVSLADARIESQLPIEESKEEMDSCLDCVFGKGQMRYKGENTKLHFLQRQAHITSPGVHGPEATSTSSEHIKTALLVSRTFVVPMQDQESVPAKPTASRELESDRSGTKPSANSRYTTPTFAVAVLLPLAQPRSVDLQAQPDVQPVLNHWRTIVRALDAFEAVAIAHIHQLLQEEVDVLPKRHLYGIPTTSNLLRLKPAALNGREPIVSAAVSTSERISRAFHVVPALPRDEWNIWRDELRDITRSGKGSDNARINFIQVAMTAALTSQSTWIGLFAPIHLQARLQRESRRSTGAQNRVVIMSADDNRARQIVYVLSRFFTRPSPSSSQFVRSPNLSRGQHVSALTQGLRAVGQRLGDVEVEQVSMRAARMILDPPSFNIPFAPPTSTSPVKSVNGSLAAPQNGTSIQRMKSRIDVGGKCTPAMPIASAPSSSYTTPAASPDARPGSSASAQGDLLRHLQRNNSALSETSAESGSFWSSLRSTSWNWGIRRGSGATNASSSDGGAGNSLSLRGDPHTGILKTAKTSFSRSSGKKLVRMVEEASQLRVPCSDAADRKDSGVPTPTAHVPATMRRDPAALPQTLGYTYDAENSIVDVHVLGDGPSRRTSFEVPRTGASLFPLASDKQVSQSNVHVGAVSDDADHDSVAGCLEQLHPDYALQALKPYAKIEEDIKLAMQGERSPWPDFSSTDPRSFPLECWVDVCSTVVIDADTQTVRRITLHRNLRYSLLSRDQDLPHPASGAAINAIKVTRSDEMDTVKRTYRRDDAGSKVDWKDKRVVSSDPSESHDSGDRSLTSSYENFAAKVSTSSSPKKQPIAPAISVLSRQGNAQTPPTEQIGDDLTAFIDERTKPFRTKKTPPPSTTTRRVPKRNAEGKMTGWQEVDETEVADAGLNDLPTGFVDQRRGKRQPAVYGYVLEERYVEEIISKPEQTIVNITDQMLSANDTRSSAPSRASSVHERSHSRTNSRSNSICGSGLSELQLESKKIVGNALESLIASVASEAYDTCQRSGGIFGFRRAIQAAPEASILRDSISRCLAAK</sequence>
<evidence type="ECO:0000313" key="4">
    <source>
        <dbReference type="Proteomes" id="UP001562354"/>
    </source>
</evidence>
<dbReference type="InterPro" id="IPR028084">
    <property type="entry name" value="FNIP_N_dom"/>
</dbReference>
<organism evidence="3 4">
    <name type="scientific">Neodothiora populina</name>
    <dbReference type="NCBI Taxonomy" id="2781224"/>
    <lineage>
        <taxon>Eukaryota</taxon>
        <taxon>Fungi</taxon>
        <taxon>Dikarya</taxon>
        <taxon>Ascomycota</taxon>
        <taxon>Pezizomycotina</taxon>
        <taxon>Dothideomycetes</taxon>
        <taxon>Dothideomycetidae</taxon>
        <taxon>Dothideales</taxon>
        <taxon>Dothioraceae</taxon>
        <taxon>Neodothiora</taxon>
    </lineage>
</organism>
<proteinExistence type="predicted"/>
<feature type="compositionally biased region" description="Low complexity" evidence="1">
    <location>
        <begin position="609"/>
        <end position="630"/>
    </location>
</feature>
<name>A0ABR3PBR8_9PEZI</name>
<evidence type="ECO:0000256" key="1">
    <source>
        <dbReference type="SAM" id="MobiDB-lite"/>
    </source>
</evidence>